<reference evidence="3 4" key="1">
    <citation type="submission" date="2018-01" db="EMBL/GenBank/DDBJ databases">
        <title>Draft genome Sequence of streptomyces globosus LZH-48.</title>
        <authorList>
            <person name="Ran K."/>
            <person name="Li Z."/>
            <person name="Wei S."/>
            <person name="Dong R."/>
        </authorList>
    </citation>
    <scope>NUCLEOTIDE SEQUENCE [LARGE SCALE GENOMIC DNA]</scope>
    <source>
        <strain evidence="3 4">LZH-48</strain>
    </source>
</reference>
<feature type="transmembrane region" description="Helical" evidence="2">
    <location>
        <begin position="210"/>
        <end position="229"/>
    </location>
</feature>
<feature type="transmembrane region" description="Helical" evidence="2">
    <location>
        <begin position="241"/>
        <end position="258"/>
    </location>
</feature>
<evidence type="ECO:0000256" key="1">
    <source>
        <dbReference type="SAM" id="MobiDB-lite"/>
    </source>
</evidence>
<dbReference type="OrthoDB" id="4217684at2"/>
<gene>
    <name evidence="3" type="ORF">C0216_14635</name>
</gene>
<dbReference type="EMBL" id="CP030862">
    <property type="protein sequence ID" value="AXE24532.1"/>
    <property type="molecule type" value="Genomic_DNA"/>
</dbReference>
<feature type="transmembrane region" description="Helical" evidence="2">
    <location>
        <begin position="175"/>
        <end position="198"/>
    </location>
</feature>
<proteinExistence type="predicted"/>
<protein>
    <submittedName>
        <fullName evidence="3">Uncharacterized protein</fullName>
    </submittedName>
</protein>
<feature type="transmembrane region" description="Helical" evidence="2">
    <location>
        <begin position="60"/>
        <end position="82"/>
    </location>
</feature>
<dbReference type="KEGG" id="sgz:C0216_14635"/>
<name>A0A344U0W1_9ACTN</name>
<feature type="region of interest" description="Disordered" evidence="1">
    <location>
        <begin position="1"/>
        <end position="28"/>
    </location>
</feature>
<dbReference type="AlphaFoldDB" id="A0A344U0W1"/>
<dbReference type="Proteomes" id="UP000252004">
    <property type="component" value="Chromosome"/>
</dbReference>
<keyword evidence="4" id="KW-1185">Reference proteome</keyword>
<evidence type="ECO:0000313" key="3">
    <source>
        <dbReference type="EMBL" id="AXE24532.1"/>
    </source>
</evidence>
<keyword evidence="2" id="KW-0812">Transmembrane</keyword>
<sequence>MARQGGYGQRTGVRPGAAGPGVPSDGAGDRRHGCVTVLAAPFVLAARVHRPGRADRLADPVVRGVALARTGVGLAATAWLFYAFTLREEAKAVVDDRLTDLLISAAVLAVVGPLAVAAFLAAARPPLRARYRRRLGGPLTAWGCLIATAGLQWFALRPDLRNTLFTGAGDTGFLLGLLFQLGSLFLLPFLLASSVLCVHHAFRTADVHEVLPPLLSPVVVLVMSVLQAVDGPPVNAPQAVWFAFLAGAPLSVTALSAWELRRLRTRYGTTVRGALGRRPR</sequence>
<feature type="compositionally biased region" description="Low complexity" evidence="1">
    <location>
        <begin position="12"/>
        <end position="23"/>
    </location>
</feature>
<evidence type="ECO:0000313" key="4">
    <source>
        <dbReference type="Proteomes" id="UP000252004"/>
    </source>
</evidence>
<evidence type="ECO:0000256" key="2">
    <source>
        <dbReference type="SAM" id="Phobius"/>
    </source>
</evidence>
<feature type="transmembrane region" description="Helical" evidence="2">
    <location>
        <begin position="102"/>
        <end position="123"/>
    </location>
</feature>
<organism evidence="3 4">
    <name type="scientific">Streptomyces globosus</name>
    <dbReference type="NCBI Taxonomy" id="68209"/>
    <lineage>
        <taxon>Bacteria</taxon>
        <taxon>Bacillati</taxon>
        <taxon>Actinomycetota</taxon>
        <taxon>Actinomycetes</taxon>
        <taxon>Kitasatosporales</taxon>
        <taxon>Streptomycetaceae</taxon>
        <taxon>Streptomyces</taxon>
    </lineage>
</organism>
<feature type="transmembrane region" description="Helical" evidence="2">
    <location>
        <begin position="135"/>
        <end position="155"/>
    </location>
</feature>
<keyword evidence="2" id="KW-1133">Transmembrane helix</keyword>
<accession>A0A344U0W1</accession>
<dbReference type="RefSeq" id="WP_114055721.1">
    <property type="nucleotide sequence ID" value="NZ_CP030862.1"/>
</dbReference>
<keyword evidence="2" id="KW-0472">Membrane</keyword>